<feature type="transmembrane region" description="Helical" evidence="2">
    <location>
        <begin position="185"/>
        <end position="204"/>
    </location>
</feature>
<gene>
    <name evidence="3" type="ORF">UFOPK1425_00308</name>
</gene>
<keyword evidence="2" id="KW-0472">Membrane</keyword>
<feature type="compositionally biased region" description="Polar residues" evidence="1">
    <location>
        <begin position="1"/>
        <end position="10"/>
    </location>
</feature>
<evidence type="ECO:0000256" key="1">
    <source>
        <dbReference type="SAM" id="MobiDB-lite"/>
    </source>
</evidence>
<dbReference type="EMBL" id="CAEZSJ010000037">
    <property type="protein sequence ID" value="CAB4535865.1"/>
    <property type="molecule type" value="Genomic_DNA"/>
</dbReference>
<name>A0A6J6BAI0_9ZZZZ</name>
<sequence length="206" mass="22031">MGKTKSSNWLASPRSAIGSAAESEVQRSKLLPELGKLSSTKPGTATKSHSEPFAAWTVRICTACLLAATDTGFSPPSSLSAIFNHSRKVEIVPPFRWNFAASSRKASKCFRPCAKPSRTNTSVSKNKNRSASIIASVIDPTKYLRSSRNSLENFSNRSYPSAEKFSLGAFSNTSRASIALPIAKSSASIISVLALSIIFPTVLLSD</sequence>
<keyword evidence="2" id="KW-0812">Transmembrane</keyword>
<keyword evidence="2" id="KW-1133">Transmembrane helix</keyword>
<accession>A0A6J6BAI0</accession>
<dbReference type="AlphaFoldDB" id="A0A6J6BAI0"/>
<feature type="region of interest" description="Disordered" evidence="1">
    <location>
        <begin position="1"/>
        <end position="24"/>
    </location>
</feature>
<proteinExistence type="predicted"/>
<organism evidence="3">
    <name type="scientific">freshwater metagenome</name>
    <dbReference type="NCBI Taxonomy" id="449393"/>
    <lineage>
        <taxon>unclassified sequences</taxon>
        <taxon>metagenomes</taxon>
        <taxon>ecological metagenomes</taxon>
    </lineage>
</organism>
<evidence type="ECO:0000313" key="3">
    <source>
        <dbReference type="EMBL" id="CAB4535865.1"/>
    </source>
</evidence>
<reference evidence="3" key="1">
    <citation type="submission" date="2020-05" db="EMBL/GenBank/DDBJ databases">
        <authorList>
            <person name="Chiriac C."/>
            <person name="Salcher M."/>
            <person name="Ghai R."/>
            <person name="Kavagutti S V."/>
        </authorList>
    </citation>
    <scope>NUCLEOTIDE SEQUENCE</scope>
</reference>
<protein>
    <submittedName>
        <fullName evidence="3">Unannotated protein</fullName>
    </submittedName>
</protein>
<evidence type="ECO:0000256" key="2">
    <source>
        <dbReference type="SAM" id="Phobius"/>
    </source>
</evidence>